<evidence type="ECO:0000259" key="2">
    <source>
        <dbReference type="PROSITE" id="PS50200"/>
    </source>
</evidence>
<dbReference type="InterPro" id="IPR003123">
    <property type="entry name" value="VPS9"/>
</dbReference>
<reference evidence="4" key="1">
    <citation type="submission" date="2023-06" db="EMBL/GenBank/DDBJ databases">
        <authorList>
            <person name="Delattre M."/>
        </authorList>
    </citation>
    <scope>NUCLEOTIDE SEQUENCE</scope>
    <source>
        <strain evidence="4">AF72</strain>
    </source>
</reference>
<dbReference type="Pfam" id="PF23268">
    <property type="entry name" value="RIN1"/>
    <property type="match status" value="1"/>
</dbReference>
<name>A0AA36CXN5_9BILA</name>
<dbReference type="GO" id="GO:0030139">
    <property type="term" value="C:endocytic vesicle"/>
    <property type="evidence" value="ECO:0007669"/>
    <property type="project" value="TreeGrafter"/>
</dbReference>
<dbReference type="AlphaFoldDB" id="A0AA36CXN5"/>
<evidence type="ECO:0000313" key="4">
    <source>
        <dbReference type="EMBL" id="CAJ0576979.1"/>
    </source>
</evidence>
<dbReference type="InterPro" id="IPR000159">
    <property type="entry name" value="RA_dom"/>
</dbReference>
<dbReference type="InterPro" id="IPR037191">
    <property type="entry name" value="VPS9_dom_sf"/>
</dbReference>
<feature type="region of interest" description="Disordered" evidence="1">
    <location>
        <begin position="201"/>
        <end position="229"/>
    </location>
</feature>
<keyword evidence="5" id="KW-1185">Reference proteome</keyword>
<dbReference type="PANTHER" id="PTHR23101:SF104">
    <property type="entry name" value="PROTEIN SPRINT"/>
    <property type="match status" value="1"/>
</dbReference>
<evidence type="ECO:0000256" key="1">
    <source>
        <dbReference type="SAM" id="MobiDB-lite"/>
    </source>
</evidence>
<evidence type="ECO:0000259" key="3">
    <source>
        <dbReference type="PROSITE" id="PS51205"/>
    </source>
</evidence>
<dbReference type="PROSITE" id="PS51205">
    <property type="entry name" value="VPS9"/>
    <property type="match status" value="1"/>
</dbReference>
<dbReference type="GO" id="GO:0005085">
    <property type="term" value="F:guanyl-nucleotide exchange factor activity"/>
    <property type="evidence" value="ECO:0007669"/>
    <property type="project" value="InterPro"/>
</dbReference>
<dbReference type="EMBL" id="CATQJA010002648">
    <property type="protein sequence ID" value="CAJ0576979.1"/>
    <property type="molecule type" value="Genomic_DNA"/>
</dbReference>
<feature type="region of interest" description="Disordered" evidence="1">
    <location>
        <begin position="126"/>
        <end position="175"/>
    </location>
</feature>
<dbReference type="Pfam" id="PF02204">
    <property type="entry name" value="VPS9"/>
    <property type="match status" value="1"/>
</dbReference>
<feature type="region of interest" description="Disordered" evidence="1">
    <location>
        <begin position="30"/>
        <end position="52"/>
    </location>
</feature>
<dbReference type="PANTHER" id="PTHR23101">
    <property type="entry name" value="RAB GDP/GTP EXCHANGE FACTOR"/>
    <property type="match status" value="1"/>
</dbReference>
<dbReference type="SUPFAM" id="SSF109993">
    <property type="entry name" value="VPS9 domain"/>
    <property type="match status" value="1"/>
</dbReference>
<organism evidence="4 5">
    <name type="scientific">Mesorhabditis spiculigera</name>
    <dbReference type="NCBI Taxonomy" id="96644"/>
    <lineage>
        <taxon>Eukaryota</taxon>
        <taxon>Metazoa</taxon>
        <taxon>Ecdysozoa</taxon>
        <taxon>Nematoda</taxon>
        <taxon>Chromadorea</taxon>
        <taxon>Rhabditida</taxon>
        <taxon>Rhabditina</taxon>
        <taxon>Rhabditomorpha</taxon>
        <taxon>Rhabditoidea</taxon>
        <taxon>Rhabditidae</taxon>
        <taxon>Mesorhabditinae</taxon>
        <taxon>Mesorhabditis</taxon>
    </lineage>
</organism>
<feature type="domain" description="Ras-associating" evidence="2">
    <location>
        <begin position="575"/>
        <end position="639"/>
    </location>
</feature>
<dbReference type="PROSITE" id="PS50200">
    <property type="entry name" value="RA"/>
    <property type="match status" value="1"/>
</dbReference>
<protein>
    <submittedName>
        <fullName evidence="4">Uncharacterized protein</fullName>
    </submittedName>
</protein>
<comment type="caution">
    <text evidence="4">The sequence shown here is derived from an EMBL/GenBank/DDBJ whole genome shotgun (WGS) entry which is preliminary data.</text>
</comment>
<proteinExistence type="predicted"/>
<feature type="non-terminal residue" evidence="4">
    <location>
        <position position="1"/>
    </location>
</feature>
<dbReference type="GO" id="GO:0016192">
    <property type="term" value="P:vesicle-mediated transport"/>
    <property type="evidence" value="ECO:0007669"/>
    <property type="project" value="InterPro"/>
</dbReference>
<dbReference type="Gene3D" id="1.20.1050.80">
    <property type="entry name" value="VPS9 domain"/>
    <property type="match status" value="1"/>
</dbReference>
<feature type="compositionally biased region" description="Polar residues" evidence="1">
    <location>
        <begin position="208"/>
        <end position="227"/>
    </location>
</feature>
<dbReference type="GO" id="GO:0007165">
    <property type="term" value="P:signal transduction"/>
    <property type="evidence" value="ECO:0007669"/>
    <property type="project" value="InterPro"/>
</dbReference>
<dbReference type="InterPro" id="IPR045046">
    <property type="entry name" value="Vps9-like"/>
</dbReference>
<accession>A0AA36CXN5</accession>
<sequence>MALVKLDSPHIVEPGTSTWGAIAGELKSRQKVAKVRPTPQVRLNPPRYPGGAMPTMDDGCLKTEYHQPTDFLSPPHLSARNSSASSLLLGKDEDALSVAGTVFNEPWDSSAWDNLLDLAHHGDSRTTRMNEPIAEEDDSDSDRSSPMLDSEPELSYSPSFHPTPRHIPSDHVTQKSWDTSHYGNFSTINSRISERANTLGRDGRMASHDTSMNSLPRSASRFSTMGTESVGDLDSATFSPLISRSPKKRHPSDDTGACAIQKYVEKLADSKKTVFGAKVRKFIECTVESEESDPGVVFRNIRQFTSGIKNYLVKHGEEELHEKISSETSRLKGNQILNIDAILDSVLHKILLKPINHYLYHLMVKALNANGSLAAFSANFTLIKSLSLKQLGFRRPDLISEPSPKTMALIKMHLKKMQSHYSPLKKLENLLRVVSLVTDDEENTVPLGSTLKRNQSLSFPSADDLVRWFVYLLPRFECFECELQAWYMWELLPPQTQADAAYYLGILLSAIMIIKSADEIRRLGDDSHFRSTMDITRAGSPASYAHLSSDAFISVVIPDELNGCIRYSTLPGVRQMTVDKLCKIVANQQGITNPEDYGLYVLRDGLEECLGAKESPAAIRDGARARHCPHLFVYKRHNAKIAWPQQLPISRSPAIGSHPLPQLSA</sequence>
<dbReference type="GO" id="GO:0005829">
    <property type="term" value="C:cytosol"/>
    <property type="evidence" value="ECO:0007669"/>
    <property type="project" value="TreeGrafter"/>
</dbReference>
<gene>
    <name evidence="4" type="ORF">MSPICULIGERA_LOCUS15260</name>
</gene>
<feature type="domain" description="VPS9" evidence="3">
    <location>
        <begin position="370"/>
        <end position="523"/>
    </location>
</feature>
<dbReference type="GO" id="GO:0031267">
    <property type="term" value="F:small GTPase binding"/>
    <property type="evidence" value="ECO:0007669"/>
    <property type="project" value="TreeGrafter"/>
</dbReference>
<dbReference type="Proteomes" id="UP001177023">
    <property type="component" value="Unassembled WGS sequence"/>
</dbReference>
<evidence type="ECO:0000313" key="5">
    <source>
        <dbReference type="Proteomes" id="UP001177023"/>
    </source>
</evidence>